<name>A0A8S5TJQ9_9CAUD</name>
<organism evidence="3">
    <name type="scientific">Siphoviridae sp. ctwQT14</name>
    <dbReference type="NCBI Taxonomy" id="2827971"/>
    <lineage>
        <taxon>Viruses</taxon>
        <taxon>Duplodnaviria</taxon>
        <taxon>Heunggongvirae</taxon>
        <taxon>Uroviricota</taxon>
        <taxon>Caudoviricetes</taxon>
    </lineage>
</organism>
<dbReference type="SUPFAM" id="SSF47413">
    <property type="entry name" value="lambda repressor-like DNA-binding domains"/>
    <property type="match status" value="1"/>
</dbReference>
<dbReference type="PROSITE" id="PS50943">
    <property type="entry name" value="HTH_CROC1"/>
    <property type="match status" value="1"/>
</dbReference>
<accession>A0A8S5TJQ9</accession>
<proteinExistence type="predicted"/>
<sequence length="112" mass="12345">MENTATNKLVGTKIKELRVLDGLTQKQLADELSISDKHLSKIENGHKSASTALIDKLCTIFKKTPAYFFAGKDIADEIDANRAINAIVEDLKVASISDLKIISKVVKDIIYK</sequence>
<feature type="domain" description="HTH cro/C1-type" evidence="2">
    <location>
        <begin position="14"/>
        <end position="68"/>
    </location>
</feature>
<keyword evidence="1" id="KW-0238">DNA-binding</keyword>
<reference evidence="3" key="1">
    <citation type="journal article" date="2021" name="Proc. Natl. Acad. Sci. U.S.A.">
        <title>A Catalog of Tens of Thousands of Viruses from Human Metagenomes Reveals Hidden Associations with Chronic Diseases.</title>
        <authorList>
            <person name="Tisza M.J."/>
            <person name="Buck C.B."/>
        </authorList>
    </citation>
    <scope>NUCLEOTIDE SEQUENCE</scope>
    <source>
        <strain evidence="3">CtwQT14</strain>
    </source>
</reference>
<dbReference type="InterPro" id="IPR010982">
    <property type="entry name" value="Lambda_DNA-bd_dom_sf"/>
</dbReference>
<dbReference type="Gene3D" id="1.10.260.40">
    <property type="entry name" value="lambda repressor-like DNA-binding domains"/>
    <property type="match status" value="1"/>
</dbReference>
<dbReference type="SMART" id="SM00530">
    <property type="entry name" value="HTH_XRE"/>
    <property type="match status" value="1"/>
</dbReference>
<dbReference type="GO" id="GO:0003677">
    <property type="term" value="F:DNA binding"/>
    <property type="evidence" value="ECO:0007669"/>
    <property type="project" value="UniProtKB-KW"/>
</dbReference>
<protein>
    <submittedName>
        <fullName evidence="3">Helix-turn-helix domain protein</fullName>
    </submittedName>
</protein>
<dbReference type="InterPro" id="IPR001387">
    <property type="entry name" value="Cro/C1-type_HTH"/>
</dbReference>
<dbReference type="CDD" id="cd00093">
    <property type="entry name" value="HTH_XRE"/>
    <property type="match status" value="1"/>
</dbReference>
<evidence type="ECO:0000259" key="2">
    <source>
        <dbReference type="PROSITE" id="PS50943"/>
    </source>
</evidence>
<evidence type="ECO:0000313" key="3">
    <source>
        <dbReference type="EMBL" id="DAF63525.1"/>
    </source>
</evidence>
<dbReference type="PANTHER" id="PTHR46558">
    <property type="entry name" value="TRACRIPTIONAL REGULATORY PROTEIN-RELATED-RELATED"/>
    <property type="match status" value="1"/>
</dbReference>
<dbReference type="PANTHER" id="PTHR46558:SF3">
    <property type="entry name" value="TRANSCRIPTIONAL REGULATOR"/>
    <property type="match status" value="1"/>
</dbReference>
<dbReference type="EMBL" id="BK032842">
    <property type="protein sequence ID" value="DAF63525.1"/>
    <property type="molecule type" value="Genomic_DNA"/>
</dbReference>
<dbReference type="Pfam" id="PF01381">
    <property type="entry name" value="HTH_3"/>
    <property type="match status" value="1"/>
</dbReference>
<evidence type="ECO:0000256" key="1">
    <source>
        <dbReference type="ARBA" id="ARBA00023125"/>
    </source>
</evidence>